<dbReference type="EMBL" id="JAAARO010000007">
    <property type="protein sequence ID" value="KAF5745633.1"/>
    <property type="molecule type" value="Genomic_DNA"/>
</dbReference>
<feature type="domain" description="TF-B3" evidence="8">
    <location>
        <begin position="126"/>
        <end position="217"/>
    </location>
</feature>
<organism evidence="9 10">
    <name type="scientific">Tripterygium wilfordii</name>
    <name type="common">Thunder God vine</name>
    <dbReference type="NCBI Taxonomy" id="458696"/>
    <lineage>
        <taxon>Eukaryota</taxon>
        <taxon>Viridiplantae</taxon>
        <taxon>Streptophyta</taxon>
        <taxon>Embryophyta</taxon>
        <taxon>Tracheophyta</taxon>
        <taxon>Spermatophyta</taxon>
        <taxon>Magnoliopsida</taxon>
        <taxon>eudicotyledons</taxon>
        <taxon>Gunneridae</taxon>
        <taxon>Pentapetalae</taxon>
        <taxon>rosids</taxon>
        <taxon>fabids</taxon>
        <taxon>Celastrales</taxon>
        <taxon>Celastraceae</taxon>
        <taxon>Tripterygium</taxon>
    </lineage>
</organism>
<keyword evidence="4" id="KW-0804">Transcription</keyword>
<sequence>MVQESKMKYEEIREKRLEENKKKMEELKLNKLSVSLHKPTPRPSPAKQRVLRRTVDLTPVRRSTRMANKPLRSYKEVPIEPLKIPRSSYNRRNLLNRMYASNEERIYAIERAEILESNLESEYPSFVKPMLQSHVTGGFWLGLPLHFCKKHLPHVDEIITLVDEEGDEFQTKYLIEKNGLSGGWRGFSIEHQLVDGDALVFQLVKPTVFKVYIIRVYEKEDSEDKEVDSGDKSDVTHLDRSAKRIRAGKKQ</sequence>
<feature type="coiled-coil region" evidence="6">
    <location>
        <begin position="2"/>
        <end position="30"/>
    </location>
</feature>
<evidence type="ECO:0000256" key="3">
    <source>
        <dbReference type="ARBA" id="ARBA00023125"/>
    </source>
</evidence>
<dbReference type="InterPro" id="IPR044837">
    <property type="entry name" value="REM16-like"/>
</dbReference>
<evidence type="ECO:0000256" key="7">
    <source>
        <dbReference type="SAM" id="MobiDB-lite"/>
    </source>
</evidence>
<dbReference type="InParanoid" id="A0A7J7DH48"/>
<gene>
    <name evidence="9" type="ORF">HS088_TW07G01225</name>
</gene>
<dbReference type="InterPro" id="IPR003340">
    <property type="entry name" value="B3_DNA-bd"/>
</dbReference>
<keyword evidence="5" id="KW-0539">Nucleus</keyword>
<dbReference type="GO" id="GO:0005634">
    <property type="term" value="C:nucleus"/>
    <property type="evidence" value="ECO:0007669"/>
    <property type="project" value="UniProtKB-SubCell"/>
</dbReference>
<dbReference type="SMART" id="SM01019">
    <property type="entry name" value="B3"/>
    <property type="match status" value="1"/>
</dbReference>
<reference evidence="9 10" key="1">
    <citation type="journal article" date="2020" name="Nat. Commun.">
        <title>Genome of Tripterygium wilfordii and identification of cytochrome P450 involved in triptolide biosynthesis.</title>
        <authorList>
            <person name="Tu L."/>
            <person name="Su P."/>
            <person name="Zhang Z."/>
            <person name="Gao L."/>
            <person name="Wang J."/>
            <person name="Hu T."/>
            <person name="Zhou J."/>
            <person name="Zhang Y."/>
            <person name="Zhao Y."/>
            <person name="Liu Y."/>
            <person name="Song Y."/>
            <person name="Tong Y."/>
            <person name="Lu Y."/>
            <person name="Yang J."/>
            <person name="Xu C."/>
            <person name="Jia M."/>
            <person name="Peters R.J."/>
            <person name="Huang L."/>
            <person name="Gao W."/>
        </authorList>
    </citation>
    <scope>NUCLEOTIDE SEQUENCE [LARGE SCALE GENOMIC DNA]</scope>
    <source>
        <strain evidence="10">cv. XIE 37</strain>
        <tissue evidence="9">Leaf</tissue>
    </source>
</reference>
<dbReference type="Proteomes" id="UP000593562">
    <property type="component" value="Unassembled WGS sequence"/>
</dbReference>
<dbReference type="InterPro" id="IPR015300">
    <property type="entry name" value="DNA-bd_pseudobarrel_sf"/>
</dbReference>
<keyword evidence="2" id="KW-0805">Transcription regulation</keyword>
<comment type="subcellular location">
    <subcellularLocation>
        <location evidence="1">Nucleus</location>
    </subcellularLocation>
</comment>
<evidence type="ECO:0000256" key="4">
    <source>
        <dbReference type="ARBA" id="ARBA00023163"/>
    </source>
</evidence>
<feature type="compositionally biased region" description="Basic and acidic residues" evidence="7">
    <location>
        <begin position="227"/>
        <end position="242"/>
    </location>
</feature>
<protein>
    <submittedName>
        <fullName evidence="9">Putative AP2/B3-like transcriptional factor family protein</fullName>
    </submittedName>
</protein>
<accession>A0A7J7DH48</accession>
<dbReference type="Gene3D" id="2.40.330.10">
    <property type="entry name" value="DNA-binding pseudobarrel domain"/>
    <property type="match status" value="1"/>
</dbReference>
<keyword evidence="10" id="KW-1185">Reference proteome</keyword>
<dbReference type="Pfam" id="PF02362">
    <property type="entry name" value="B3"/>
    <property type="match status" value="1"/>
</dbReference>
<keyword evidence="3" id="KW-0238">DNA-binding</keyword>
<keyword evidence="6" id="KW-0175">Coiled coil</keyword>
<dbReference type="AlphaFoldDB" id="A0A7J7DH48"/>
<name>A0A7J7DH48_TRIWF</name>
<dbReference type="PROSITE" id="PS50863">
    <property type="entry name" value="B3"/>
    <property type="match status" value="1"/>
</dbReference>
<dbReference type="PANTHER" id="PTHR31391:SF99">
    <property type="entry name" value="B3 DOMAIN-CONTAINING PROTEIN OS06G0194400"/>
    <property type="match status" value="1"/>
</dbReference>
<proteinExistence type="predicted"/>
<dbReference type="FunCoup" id="A0A7J7DH48">
    <property type="interactions" value="134"/>
</dbReference>
<dbReference type="SUPFAM" id="SSF101936">
    <property type="entry name" value="DNA-binding pseudobarrel domain"/>
    <property type="match status" value="1"/>
</dbReference>
<evidence type="ECO:0000256" key="6">
    <source>
        <dbReference type="SAM" id="Coils"/>
    </source>
</evidence>
<evidence type="ECO:0000313" key="9">
    <source>
        <dbReference type="EMBL" id="KAF5745633.1"/>
    </source>
</evidence>
<evidence type="ECO:0000256" key="2">
    <source>
        <dbReference type="ARBA" id="ARBA00023015"/>
    </source>
</evidence>
<evidence type="ECO:0000256" key="1">
    <source>
        <dbReference type="ARBA" id="ARBA00004123"/>
    </source>
</evidence>
<comment type="caution">
    <text evidence="9">The sequence shown here is derived from an EMBL/GenBank/DDBJ whole genome shotgun (WGS) entry which is preliminary data.</text>
</comment>
<dbReference type="CDD" id="cd10017">
    <property type="entry name" value="B3_DNA"/>
    <property type="match status" value="1"/>
</dbReference>
<dbReference type="GO" id="GO:0003677">
    <property type="term" value="F:DNA binding"/>
    <property type="evidence" value="ECO:0007669"/>
    <property type="project" value="UniProtKB-KW"/>
</dbReference>
<evidence type="ECO:0000256" key="5">
    <source>
        <dbReference type="ARBA" id="ARBA00023242"/>
    </source>
</evidence>
<evidence type="ECO:0000259" key="8">
    <source>
        <dbReference type="PROSITE" id="PS50863"/>
    </source>
</evidence>
<feature type="region of interest" description="Disordered" evidence="7">
    <location>
        <begin position="220"/>
        <end position="251"/>
    </location>
</feature>
<dbReference type="PANTHER" id="PTHR31391">
    <property type="entry name" value="B3 DOMAIN-CONTAINING PROTEIN OS11G0197600-RELATED"/>
    <property type="match status" value="1"/>
</dbReference>
<evidence type="ECO:0000313" key="10">
    <source>
        <dbReference type="Proteomes" id="UP000593562"/>
    </source>
</evidence>